<dbReference type="GO" id="GO:0046872">
    <property type="term" value="F:metal ion binding"/>
    <property type="evidence" value="ECO:0007669"/>
    <property type="project" value="UniProtKB-KW"/>
</dbReference>
<organism evidence="14 15">
    <name type="scientific">Juglans regia</name>
    <name type="common">English walnut</name>
    <dbReference type="NCBI Taxonomy" id="51240"/>
    <lineage>
        <taxon>Eukaryota</taxon>
        <taxon>Viridiplantae</taxon>
        <taxon>Streptophyta</taxon>
        <taxon>Embryophyta</taxon>
        <taxon>Tracheophyta</taxon>
        <taxon>Spermatophyta</taxon>
        <taxon>Magnoliopsida</taxon>
        <taxon>eudicotyledons</taxon>
        <taxon>Gunneridae</taxon>
        <taxon>Pentapetalae</taxon>
        <taxon>rosids</taxon>
        <taxon>fabids</taxon>
        <taxon>Fagales</taxon>
        <taxon>Juglandaceae</taxon>
        <taxon>Juglans</taxon>
    </lineage>
</organism>
<accession>A0A2I4GQ09</accession>
<dbReference type="GO" id="GO:0005737">
    <property type="term" value="C:cytoplasm"/>
    <property type="evidence" value="ECO:0000318"/>
    <property type="project" value="GO_Central"/>
</dbReference>
<dbReference type="FunCoup" id="A0A2I4GQ09">
    <property type="interactions" value="1338"/>
</dbReference>
<evidence type="ECO:0000256" key="13">
    <source>
        <dbReference type="ARBA" id="ARBA00023136"/>
    </source>
</evidence>
<reference evidence="15" key="1">
    <citation type="submission" date="2025-08" db="UniProtKB">
        <authorList>
            <consortium name="RefSeq"/>
        </authorList>
    </citation>
    <scope>IDENTIFICATION</scope>
    <source>
        <tissue evidence="15">Leaves</tissue>
    </source>
</reference>
<dbReference type="InterPro" id="IPR036922">
    <property type="entry name" value="Rieske_2Fe-2S_sf"/>
</dbReference>
<evidence type="ECO:0000256" key="7">
    <source>
        <dbReference type="ARBA" id="ARBA00022723"/>
    </source>
</evidence>
<dbReference type="Gene3D" id="2.102.10.10">
    <property type="entry name" value="Rieske [2Fe-2S] iron-sulphur domain"/>
    <property type="match status" value="1"/>
</dbReference>
<keyword evidence="13" id="KW-0472">Membrane</keyword>
<dbReference type="SUPFAM" id="SSF55961">
    <property type="entry name" value="Bet v1-like"/>
    <property type="match status" value="1"/>
</dbReference>
<evidence type="ECO:0000313" key="14">
    <source>
        <dbReference type="Proteomes" id="UP000235220"/>
    </source>
</evidence>
<dbReference type="PROSITE" id="PS51296">
    <property type="entry name" value="RIESKE"/>
    <property type="match status" value="1"/>
</dbReference>
<dbReference type="PANTHER" id="PTHR21266:SF32">
    <property type="entry name" value="CHOLESTEROL 7-DESATURASE NVD"/>
    <property type="match status" value="1"/>
</dbReference>
<keyword evidence="3" id="KW-0150">Chloroplast</keyword>
<dbReference type="Proteomes" id="UP000235220">
    <property type="component" value="Chromosome 5"/>
</dbReference>
<dbReference type="GO" id="GO:0051537">
    <property type="term" value="F:2 iron, 2 sulfur cluster binding"/>
    <property type="evidence" value="ECO:0007669"/>
    <property type="project" value="UniProtKB-KW"/>
</dbReference>
<keyword evidence="7" id="KW-0479">Metal-binding</keyword>
<comment type="subcellular location">
    <subcellularLocation>
        <location evidence="2">Membrane</location>
    </subcellularLocation>
    <subcellularLocation>
        <location evidence="1">Plastid</location>
        <location evidence="1">Chloroplast</location>
    </subcellularLocation>
</comment>
<evidence type="ECO:0000313" key="15">
    <source>
        <dbReference type="RefSeq" id="XP_018845982.1"/>
    </source>
</evidence>
<keyword evidence="8" id="KW-0809">Transit peptide</keyword>
<dbReference type="PANTHER" id="PTHR21266">
    <property type="entry name" value="IRON-SULFUR DOMAIN CONTAINING PROTEIN"/>
    <property type="match status" value="1"/>
</dbReference>
<dbReference type="Gene3D" id="3.90.380.10">
    <property type="entry name" value="Naphthalene 1,2-dioxygenase Alpha Subunit, Chain A, domain 1"/>
    <property type="match status" value="1"/>
</dbReference>
<keyword evidence="14" id="KW-1185">Reference proteome</keyword>
<evidence type="ECO:0000256" key="1">
    <source>
        <dbReference type="ARBA" id="ARBA00004229"/>
    </source>
</evidence>
<evidence type="ECO:0000256" key="11">
    <source>
        <dbReference type="ARBA" id="ARBA00023004"/>
    </source>
</evidence>
<evidence type="ECO:0000256" key="3">
    <source>
        <dbReference type="ARBA" id="ARBA00022528"/>
    </source>
</evidence>
<dbReference type="GeneID" id="109009814"/>
<dbReference type="KEGG" id="jre:109009814"/>
<dbReference type="OrthoDB" id="426882at2759"/>
<dbReference type="GO" id="GO:0009507">
    <property type="term" value="C:chloroplast"/>
    <property type="evidence" value="ECO:0007669"/>
    <property type="project" value="UniProtKB-SubCell"/>
</dbReference>
<keyword evidence="5" id="KW-0812">Transmembrane</keyword>
<evidence type="ECO:0000256" key="4">
    <source>
        <dbReference type="ARBA" id="ARBA00022640"/>
    </source>
</evidence>
<dbReference type="GO" id="GO:0016491">
    <property type="term" value="F:oxidoreductase activity"/>
    <property type="evidence" value="ECO:0000318"/>
    <property type="project" value="GO_Central"/>
</dbReference>
<dbReference type="CDD" id="cd03480">
    <property type="entry name" value="Rieske_RO_Alpha_PaO"/>
    <property type="match status" value="1"/>
</dbReference>
<dbReference type="GO" id="GO:0016020">
    <property type="term" value="C:membrane"/>
    <property type="evidence" value="ECO:0007669"/>
    <property type="project" value="UniProtKB-SubCell"/>
</dbReference>
<evidence type="ECO:0000256" key="9">
    <source>
        <dbReference type="ARBA" id="ARBA00022989"/>
    </source>
</evidence>
<dbReference type="STRING" id="51240.A0A2I4GQ09"/>
<evidence type="ECO:0000256" key="2">
    <source>
        <dbReference type="ARBA" id="ARBA00004370"/>
    </source>
</evidence>
<proteinExistence type="predicted"/>
<evidence type="ECO:0000256" key="5">
    <source>
        <dbReference type="ARBA" id="ARBA00022692"/>
    </source>
</evidence>
<dbReference type="InterPro" id="IPR017941">
    <property type="entry name" value="Rieske_2Fe-2S"/>
</dbReference>
<keyword evidence="9" id="KW-1133">Transmembrane helix</keyword>
<dbReference type="Pfam" id="PF08417">
    <property type="entry name" value="PaO"/>
    <property type="match status" value="1"/>
</dbReference>
<keyword evidence="10" id="KW-0560">Oxidoreductase</keyword>
<keyword evidence="12" id="KW-0411">Iron-sulfur</keyword>
<gene>
    <name evidence="15" type="primary">LOC109009814</name>
</gene>
<dbReference type="InterPro" id="IPR013626">
    <property type="entry name" value="PaO"/>
</dbReference>
<dbReference type="RefSeq" id="XP_018845982.1">
    <property type="nucleotide sequence ID" value="XM_018990437.2"/>
</dbReference>
<dbReference type="Pfam" id="PF00355">
    <property type="entry name" value="Rieske"/>
    <property type="match status" value="1"/>
</dbReference>
<dbReference type="GO" id="GO:0010277">
    <property type="term" value="F:chlorophyllide a oxygenase activity"/>
    <property type="evidence" value="ECO:0007669"/>
    <property type="project" value="InterPro"/>
</dbReference>
<name>A0A2I4GQ09_JUGRE</name>
<dbReference type="Gramene" id="Jr05_16160_p1">
    <property type="protein sequence ID" value="cds.Jr05_16160_p1"/>
    <property type="gene ID" value="Jr05_16160"/>
</dbReference>
<evidence type="ECO:0000256" key="6">
    <source>
        <dbReference type="ARBA" id="ARBA00022714"/>
    </source>
</evidence>
<evidence type="ECO:0000256" key="10">
    <source>
        <dbReference type="ARBA" id="ARBA00023002"/>
    </source>
</evidence>
<keyword evidence="6" id="KW-0001">2Fe-2S</keyword>
<keyword evidence="11" id="KW-0408">Iron</keyword>
<sequence length="541" mass="61643">MESMKASSLTSLSIRTAFDRTQFRKPMFLNFHFGPITRSSFPLVGTNQPKFKVFTTISSTDSTETKNPPDSELETRSKDEKFDWYAQWYPVMPVCDLDKRVPHAKKVMGLDVVVWWDRNECAWKVFEDSCPHRLAPLSEGRIDQGGRLQCVYHGWCFNGSGDCKFIPQAPPDGPPVHTFKRACVGVYPSTVQNDIVWFWPNTDPQYKDIIMDRKPPYISEIDDPSYTKLMGNRDIPFGYEVLMENLMDPAHVPYAHYGIMRSQQPKNRVKADREGGRPLELIIERLDINGFGADQEERSRSKFFPPCVFYAYTDSMVDQANGSASSAGTKKKTSVQRKFSLVFICVPVSPGNSRLIWTFPRNFGLWIDKVVPRWMFHVGQNLILDSDLYLLHVEERKIIDAGPTNWQKACFVPTKSDALVVGFRKWLNKYAGGQVDWRGKYSGALPPTPPREQLMDRYWSHVVNCRSCSVAYKGLNVLEVVLQVASVASIGIVAAIKQGAMSAAARTTIVLLAVLCYASSRWLAHFIYKNFHYHDYSHALR</sequence>
<evidence type="ECO:0000256" key="12">
    <source>
        <dbReference type="ARBA" id="ARBA00023014"/>
    </source>
</evidence>
<protein>
    <submittedName>
        <fullName evidence="15">Protochlorophyllide-dependent translocon component 52, chloroplastic</fullName>
    </submittedName>
</protein>
<keyword evidence="4" id="KW-0934">Plastid</keyword>
<dbReference type="AlphaFoldDB" id="A0A2I4GQ09"/>
<evidence type="ECO:0000256" key="8">
    <source>
        <dbReference type="ARBA" id="ARBA00022946"/>
    </source>
</evidence>
<dbReference type="SUPFAM" id="SSF50022">
    <property type="entry name" value="ISP domain"/>
    <property type="match status" value="1"/>
</dbReference>
<dbReference type="InterPro" id="IPR050584">
    <property type="entry name" value="Cholesterol_7-desaturase"/>
</dbReference>